<comment type="catalytic activity">
    <reaction evidence="4">
        <text>a 2-deoxystreptamine antibiotic + acetyl-CoA = an N(3)-acetyl-2-deoxystreptamine antibiotic + CoA + H(+)</text>
        <dbReference type="Rhea" id="RHEA:12665"/>
        <dbReference type="ChEBI" id="CHEBI:15378"/>
        <dbReference type="ChEBI" id="CHEBI:57287"/>
        <dbReference type="ChEBI" id="CHEBI:57288"/>
        <dbReference type="ChEBI" id="CHEBI:57921"/>
        <dbReference type="ChEBI" id="CHEBI:77452"/>
        <dbReference type="EC" id="2.3.1.81"/>
    </reaction>
</comment>
<sequence length="306" mass="35683">MLETIMEQSGKAEVLLRKMATVAKPIKKKLRKAIKGNLKSEIAIQRNDEKIALLRNKLQNCGIKEGDIVLVHSSLDGLRSLGISTEELIDFILNVFEHNTVVFATYPIEPLRKKEVYKYDPKKTLCWTGMLPNVFLKRDGVIRSQFPYNTLAAKGVFASDMMENNLEAEYPHGVNTPWEFCRQHHAKILFLGTTSREANTMAIHMVPDVMGKAWPVKNWYEERKYRIFLGESTIEKSIKIQKEDWYQYVNEYRTDRILKDNNYLINMQVDDIPVEIVLDCYEMMEFLIGRCKQGELMYTIPKKYLK</sequence>
<evidence type="ECO:0000256" key="2">
    <source>
        <dbReference type="ARBA" id="ARBA00022679"/>
    </source>
</evidence>
<dbReference type="EC" id="2.3.1.-" evidence="4"/>
<dbReference type="SUPFAM" id="SSF110710">
    <property type="entry name" value="TTHA0583/YokD-like"/>
    <property type="match status" value="1"/>
</dbReference>
<comment type="similarity">
    <text evidence="1 4">Belongs to the antibiotic N-acetyltransferase family.</text>
</comment>
<organism evidence="5 6">
    <name type="scientific">Blautia difficilis</name>
    <dbReference type="NCBI Taxonomy" id="2763027"/>
    <lineage>
        <taxon>Bacteria</taxon>
        <taxon>Bacillati</taxon>
        <taxon>Bacillota</taxon>
        <taxon>Clostridia</taxon>
        <taxon>Lachnospirales</taxon>
        <taxon>Lachnospiraceae</taxon>
        <taxon>Blautia</taxon>
    </lineage>
</organism>
<comment type="caution">
    <text evidence="5">The sequence shown here is derived from an EMBL/GenBank/DDBJ whole genome shotgun (WGS) entry which is preliminary data.</text>
</comment>
<dbReference type="InterPro" id="IPR028345">
    <property type="entry name" value="Antibiotic_NAT-like"/>
</dbReference>
<evidence type="ECO:0000256" key="1">
    <source>
        <dbReference type="ARBA" id="ARBA00006383"/>
    </source>
</evidence>
<gene>
    <name evidence="5" type="ORF">H8Z82_15890</name>
</gene>
<evidence type="ECO:0000313" key="6">
    <source>
        <dbReference type="Proteomes" id="UP000649826"/>
    </source>
</evidence>
<protein>
    <recommendedName>
        <fullName evidence="4">Aminoglycoside N(3)-acetyltransferase</fullName>
        <ecNumber evidence="4">2.3.1.-</ecNumber>
    </recommendedName>
</protein>
<evidence type="ECO:0000313" key="5">
    <source>
        <dbReference type="EMBL" id="MBC5781090.1"/>
    </source>
</evidence>
<dbReference type="Pfam" id="PF02522">
    <property type="entry name" value="Antibiotic_NAT"/>
    <property type="match status" value="1"/>
</dbReference>
<dbReference type="EMBL" id="JACOQG010000047">
    <property type="protein sequence ID" value="MBC5781090.1"/>
    <property type="molecule type" value="Genomic_DNA"/>
</dbReference>
<accession>A0ABR7IM27</accession>
<dbReference type="PANTHER" id="PTHR11104:SF0">
    <property type="entry name" value="SPBETA PROPHAGE-DERIVED AMINOGLYCOSIDE N(3')-ACETYLTRANSFERASE-LIKE PROTEIN YOKD"/>
    <property type="match status" value="1"/>
</dbReference>
<evidence type="ECO:0000256" key="4">
    <source>
        <dbReference type="RuleBase" id="RU365031"/>
    </source>
</evidence>
<dbReference type="RefSeq" id="WP_186995666.1">
    <property type="nucleotide sequence ID" value="NZ_JACOQG010000047.1"/>
</dbReference>
<keyword evidence="4" id="KW-0046">Antibiotic resistance</keyword>
<evidence type="ECO:0000256" key="3">
    <source>
        <dbReference type="ARBA" id="ARBA00023315"/>
    </source>
</evidence>
<dbReference type="InterPro" id="IPR003679">
    <property type="entry name" value="Amioglycoside_AcTrfase"/>
</dbReference>
<keyword evidence="3 4" id="KW-0012">Acyltransferase</keyword>
<keyword evidence="2 4" id="KW-0808">Transferase</keyword>
<name>A0ABR7IM27_9FIRM</name>
<keyword evidence="6" id="KW-1185">Reference proteome</keyword>
<proteinExistence type="inferred from homology"/>
<reference evidence="5 6" key="1">
    <citation type="submission" date="2020-08" db="EMBL/GenBank/DDBJ databases">
        <title>Genome public.</title>
        <authorList>
            <person name="Liu C."/>
            <person name="Sun Q."/>
        </authorList>
    </citation>
    <scope>NUCLEOTIDE SEQUENCE [LARGE SCALE GENOMIC DNA]</scope>
    <source>
        <strain evidence="5 6">M29</strain>
    </source>
</reference>
<dbReference type="PANTHER" id="PTHR11104">
    <property type="entry name" value="AMINOGLYCOSIDE N3-ACETYLTRANSFERASE"/>
    <property type="match status" value="1"/>
</dbReference>
<dbReference type="Proteomes" id="UP000649826">
    <property type="component" value="Unassembled WGS sequence"/>
</dbReference>